<proteinExistence type="predicted"/>
<sequence>MRQECSKLFWDSMPDVWYQIEPMDSVLDGKLKPLFYSLLFTSCVTQVEIEVNVLQTIWTPYNGKQFWEKIEELFPSVKSVVLTCSEPSDLLFDTDWDAPARSAAMTMVVGCAPTNKH</sequence>
<accession>A0ACC3AXG8</accession>
<organism evidence="1 2">
    <name type="scientific">Aspergillus melleus</name>
    <dbReference type="NCBI Taxonomy" id="138277"/>
    <lineage>
        <taxon>Eukaryota</taxon>
        <taxon>Fungi</taxon>
        <taxon>Dikarya</taxon>
        <taxon>Ascomycota</taxon>
        <taxon>Pezizomycotina</taxon>
        <taxon>Eurotiomycetes</taxon>
        <taxon>Eurotiomycetidae</taxon>
        <taxon>Eurotiales</taxon>
        <taxon>Aspergillaceae</taxon>
        <taxon>Aspergillus</taxon>
        <taxon>Aspergillus subgen. Circumdati</taxon>
    </lineage>
</organism>
<reference evidence="1 2" key="1">
    <citation type="journal article" date="2023" name="ACS Omega">
        <title>Identification of the Neoaspergillic Acid Biosynthesis Gene Cluster by Establishing an In Vitro CRISPR-Ribonucleoprotein Genetic System in Aspergillus melleus.</title>
        <authorList>
            <person name="Yuan B."/>
            <person name="Grau M.F."/>
            <person name="Murata R.M."/>
            <person name="Torok T."/>
            <person name="Venkateswaran K."/>
            <person name="Stajich J.E."/>
            <person name="Wang C.C.C."/>
        </authorList>
    </citation>
    <scope>NUCLEOTIDE SEQUENCE [LARGE SCALE GENOMIC DNA]</scope>
    <source>
        <strain evidence="1 2">IMV 1140</strain>
    </source>
</reference>
<name>A0ACC3AXG8_9EURO</name>
<dbReference type="Proteomes" id="UP001177260">
    <property type="component" value="Unassembled WGS sequence"/>
</dbReference>
<gene>
    <name evidence="1" type="ORF">N8T08_007454</name>
</gene>
<evidence type="ECO:0000313" key="1">
    <source>
        <dbReference type="EMBL" id="KAK1142650.1"/>
    </source>
</evidence>
<dbReference type="EMBL" id="JAOPJF010000048">
    <property type="protein sequence ID" value="KAK1142650.1"/>
    <property type="molecule type" value="Genomic_DNA"/>
</dbReference>
<protein>
    <submittedName>
        <fullName evidence="1">Uncharacterized protein</fullName>
    </submittedName>
</protein>
<comment type="caution">
    <text evidence="1">The sequence shown here is derived from an EMBL/GenBank/DDBJ whole genome shotgun (WGS) entry which is preliminary data.</text>
</comment>
<keyword evidence="2" id="KW-1185">Reference proteome</keyword>
<evidence type="ECO:0000313" key="2">
    <source>
        <dbReference type="Proteomes" id="UP001177260"/>
    </source>
</evidence>